<evidence type="ECO:0000256" key="2">
    <source>
        <dbReference type="PROSITE-ProRule" id="PRU00221"/>
    </source>
</evidence>
<sequence>MIHYKLVRRLSGHFNTVLSCCFSPDGALIATASCDTRVIVWDHATGQQVRVFHHLYPPPGIIYMSGDNSSHVRCVAFSPSGCQLASICDDG</sequence>
<dbReference type="InterPro" id="IPR051983">
    <property type="entry name" value="WSB_SOCS-box_domain"/>
</dbReference>
<dbReference type="InterPro" id="IPR015943">
    <property type="entry name" value="WD40/YVTN_repeat-like_dom_sf"/>
</dbReference>
<dbReference type="PANTHER" id="PTHR15622:SF2">
    <property type="entry name" value="U4_U6 SMALL NUCLEAR RIBONUCLEOPROTEIN PRP4"/>
    <property type="match status" value="1"/>
</dbReference>
<keyword evidence="4" id="KW-1185">Reference proteome</keyword>
<dbReference type="AlphaFoldDB" id="A0A5B7JIH9"/>
<dbReference type="PANTHER" id="PTHR15622">
    <property type="entry name" value="WD40 REPEAT PROTEIN"/>
    <property type="match status" value="1"/>
</dbReference>
<accession>A0A5B7JIH9</accession>
<keyword evidence="1" id="KW-0833">Ubl conjugation pathway</keyword>
<dbReference type="GO" id="GO:0000209">
    <property type="term" value="P:protein polyubiquitination"/>
    <property type="evidence" value="ECO:0007669"/>
    <property type="project" value="TreeGrafter"/>
</dbReference>
<keyword evidence="2" id="KW-0853">WD repeat</keyword>
<dbReference type="PROSITE" id="PS50294">
    <property type="entry name" value="WD_REPEATS_REGION"/>
    <property type="match status" value="1"/>
</dbReference>
<dbReference type="InterPro" id="IPR036322">
    <property type="entry name" value="WD40_repeat_dom_sf"/>
</dbReference>
<dbReference type="PROSITE" id="PS51257">
    <property type="entry name" value="PROKAR_LIPOPROTEIN"/>
    <property type="match status" value="1"/>
</dbReference>
<proteinExistence type="predicted"/>
<dbReference type="SMART" id="SM00320">
    <property type="entry name" value="WD40"/>
    <property type="match status" value="2"/>
</dbReference>
<feature type="repeat" description="WD" evidence="2">
    <location>
        <begin position="10"/>
        <end position="51"/>
    </location>
</feature>
<gene>
    <name evidence="3" type="primary">wsb1_0</name>
    <name evidence="3" type="ORF">E2C01_089218</name>
</gene>
<comment type="caution">
    <text evidence="3">The sequence shown here is derived from an EMBL/GenBank/DDBJ whole genome shotgun (WGS) entry which is preliminary data.</text>
</comment>
<dbReference type="Pfam" id="PF00400">
    <property type="entry name" value="WD40"/>
    <property type="match status" value="2"/>
</dbReference>
<reference evidence="3 4" key="1">
    <citation type="submission" date="2019-05" db="EMBL/GenBank/DDBJ databases">
        <title>Another draft genome of Portunus trituberculatus and its Hox gene families provides insights of decapod evolution.</title>
        <authorList>
            <person name="Jeong J.-H."/>
            <person name="Song I."/>
            <person name="Kim S."/>
            <person name="Choi T."/>
            <person name="Kim D."/>
            <person name="Ryu S."/>
            <person name="Kim W."/>
        </authorList>
    </citation>
    <scope>NUCLEOTIDE SEQUENCE [LARGE SCALE GENOMIC DNA]</scope>
    <source>
        <tissue evidence="3">Muscle</tissue>
    </source>
</reference>
<organism evidence="3 4">
    <name type="scientific">Portunus trituberculatus</name>
    <name type="common">Swimming crab</name>
    <name type="synonym">Neptunus trituberculatus</name>
    <dbReference type="NCBI Taxonomy" id="210409"/>
    <lineage>
        <taxon>Eukaryota</taxon>
        <taxon>Metazoa</taxon>
        <taxon>Ecdysozoa</taxon>
        <taxon>Arthropoda</taxon>
        <taxon>Crustacea</taxon>
        <taxon>Multicrustacea</taxon>
        <taxon>Malacostraca</taxon>
        <taxon>Eumalacostraca</taxon>
        <taxon>Eucarida</taxon>
        <taxon>Decapoda</taxon>
        <taxon>Pleocyemata</taxon>
        <taxon>Brachyura</taxon>
        <taxon>Eubrachyura</taxon>
        <taxon>Portunoidea</taxon>
        <taxon>Portunidae</taxon>
        <taxon>Portuninae</taxon>
        <taxon>Portunus</taxon>
    </lineage>
</organism>
<evidence type="ECO:0000313" key="3">
    <source>
        <dbReference type="EMBL" id="MPC94066.1"/>
    </source>
</evidence>
<dbReference type="EMBL" id="VSRR010097127">
    <property type="protein sequence ID" value="MPC94066.1"/>
    <property type="molecule type" value="Genomic_DNA"/>
</dbReference>
<dbReference type="Proteomes" id="UP000324222">
    <property type="component" value="Unassembled WGS sequence"/>
</dbReference>
<dbReference type="InterPro" id="IPR001680">
    <property type="entry name" value="WD40_rpt"/>
</dbReference>
<dbReference type="Gene3D" id="2.130.10.10">
    <property type="entry name" value="YVTN repeat-like/Quinoprotein amine dehydrogenase"/>
    <property type="match status" value="1"/>
</dbReference>
<evidence type="ECO:0000256" key="1">
    <source>
        <dbReference type="ARBA" id="ARBA00022786"/>
    </source>
</evidence>
<evidence type="ECO:0000313" key="4">
    <source>
        <dbReference type="Proteomes" id="UP000324222"/>
    </source>
</evidence>
<protein>
    <submittedName>
        <fullName evidence="3">WD repeat and SOCS box-containing protein 1</fullName>
    </submittedName>
</protein>
<name>A0A5B7JIH9_PORTR</name>
<dbReference type="SUPFAM" id="SSF50978">
    <property type="entry name" value="WD40 repeat-like"/>
    <property type="match status" value="1"/>
</dbReference>
<dbReference type="PROSITE" id="PS50082">
    <property type="entry name" value="WD_REPEATS_2"/>
    <property type="match status" value="1"/>
</dbReference>